<accession>A0A9X3LAR9</accession>
<dbReference type="RefSeq" id="WP_269922582.1">
    <property type="nucleotide sequence ID" value="NZ_JAMKBI010000010.1"/>
</dbReference>
<evidence type="ECO:0000256" key="1">
    <source>
        <dbReference type="SAM" id="Phobius"/>
    </source>
</evidence>
<feature type="transmembrane region" description="Helical" evidence="1">
    <location>
        <begin position="169"/>
        <end position="191"/>
    </location>
</feature>
<dbReference type="AlphaFoldDB" id="A0A9X3LAR9"/>
<organism evidence="3 4">
    <name type="scientific">Psychrobacillus psychrodurans</name>
    <dbReference type="NCBI Taxonomy" id="126157"/>
    <lineage>
        <taxon>Bacteria</taxon>
        <taxon>Bacillati</taxon>
        <taxon>Bacillota</taxon>
        <taxon>Bacilli</taxon>
        <taxon>Bacillales</taxon>
        <taxon>Bacillaceae</taxon>
        <taxon>Psychrobacillus</taxon>
    </lineage>
</organism>
<name>A0A9X3LAR9_9BACI</name>
<keyword evidence="1" id="KW-1133">Transmembrane helix</keyword>
<dbReference type="InterPro" id="IPR036938">
    <property type="entry name" value="PAP2/HPO_sf"/>
</dbReference>
<feature type="domain" description="Phosphatidic acid phosphatase type 2/haloperoxidase" evidence="2">
    <location>
        <begin position="78"/>
        <end position="188"/>
    </location>
</feature>
<dbReference type="EMBL" id="JAMKBI010000010">
    <property type="protein sequence ID" value="MCZ8534418.1"/>
    <property type="molecule type" value="Genomic_DNA"/>
</dbReference>
<evidence type="ECO:0000313" key="4">
    <source>
        <dbReference type="Proteomes" id="UP001152172"/>
    </source>
</evidence>
<keyword evidence="1" id="KW-0812">Transmembrane</keyword>
<feature type="transmembrane region" description="Helical" evidence="1">
    <location>
        <begin position="115"/>
        <end position="133"/>
    </location>
</feature>
<dbReference type="InterPro" id="IPR000326">
    <property type="entry name" value="PAP2/HPO"/>
</dbReference>
<sequence length="203" mass="24072">MKKWFYPLSVVTLLGFATLFLYFNTKEIAQFDYQMSQFFGDNKVIGLFHYLGETKFIVFITLILIVYLWFRSKNYRGMLFVVLSIGFGNVLNQMLKKWVERERPDVPRQLETFSFPSGHAMVGLLCLFTIAYFLTEHQSSKLNRIVIWIVTIFITVMIGLSRIAEHRHFASDVLAGWMIGYSWFVIVALWYEYRNRVFKKHTQ</sequence>
<feature type="transmembrane region" description="Helical" evidence="1">
    <location>
        <begin position="145"/>
        <end position="163"/>
    </location>
</feature>
<dbReference type="CDD" id="cd03392">
    <property type="entry name" value="PAP2_like_2"/>
    <property type="match status" value="1"/>
</dbReference>
<dbReference type="PANTHER" id="PTHR14969">
    <property type="entry name" value="SPHINGOSINE-1-PHOSPHATE PHOSPHOHYDROLASE"/>
    <property type="match status" value="1"/>
</dbReference>
<protein>
    <submittedName>
        <fullName evidence="3">Phosphatase PAP2 family protein</fullName>
    </submittedName>
</protein>
<dbReference type="SMART" id="SM00014">
    <property type="entry name" value="acidPPc"/>
    <property type="match status" value="1"/>
</dbReference>
<dbReference type="Pfam" id="PF01569">
    <property type="entry name" value="PAP2"/>
    <property type="match status" value="1"/>
</dbReference>
<dbReference type="PANTHER" id="PTHR14969:SF13">
    <property type="entry name" value="AT30094P"/>
    <property type="match status" value="1"/>
</dbReference>
<proteinExistence type="predicted"/>
<evidence type="ECO:0000313" key="3">
    <source>
        <dbReference type="EMBL" id="MCZ8534418.1"/>
    </source>
</evidence>
<reference evidence="3" key="1">
    <citation type="submission" date="2022-05" db="EMBL/GenBank/DDBJ databases">
        <authorList>
            <person name="Colautti A."/>
            <person name="Iacumin L."/>
        </authorList>
    </citation>
    <scope>NUCLEOTIDE SEQUENCE</scope>
    <source>
        <strain evidence="3">DSM 30747</strain>
    </source>
</reference>
<keyword evidence="4" id="KW-1185">Reference proteome</keyword>
<feature type="transmembrane region" description="Helical" evidence="1">
    <location>
        <begin position="77"/>
        <end position="95"/>
    </location>
</feature>
<feature type="transmembrane region" description="Helical" evidence="1">
    <location>
        <begin position="49"/>
        <end position="70"/>
    </location>
</feature>
<evidence type="ECO:0000259" key="2">
    <source>
        <dbReference type="SMART" id="SM00014"/>
    </source>
</evidence>
<dbReference type="SUPFAM" id="SSF48317">
    <property type="entry name" value="Acid phosphatase/Vanadium-dependent haloperoxidase"/>
    <property type="match status" value="1"/>
</dbReference>
<dbReference type="Gene3D" id="1.20.144.10">
    <property type="entry name" value="Phosphatidic acid phosphatase type 2/haloperoxidase"/>
    <property type="match status" value="2"/>
</dbReference>
<gene>
    <name evidence="3" type="ORF">M9R61_14000</name>
</gene>
<dbReference type="Proteomes" id="UP001152172">
    <property type="component" value="Unassembled WGS sequence"/>
</dbReference>
<keyword evidence="1" id="KW-0472">Membrane</keyword>
<comment type="caution">
    <text evidence="3">The sequence shown here is derived from an EMBL/GenBank/DDBJ whole genome shotgun (WGS) entry which is preliminary data.</text>
</comment>